<dbReference type="EMBL" id="BAABGT010000091">
    <property type="protein sequence ID" value="GAA4555193.1"/>
    <property type="molecule type" value="Genomic_DNA"/>
</dbReference>
<evidence type="ECO:0000256" key="1">
    <source>
        <dbReference type="ARBA" id="ARBA00022801"/>
    </source>
</evidence>
<dbReference type="Pfam" id="PF07228">
    <property type="entry name" value="SpoIIE"/>
    <property type="match status" value="1"/>
</dbReference>
<dbReference type="InterPro" id="IPR052016">
    <property type="entry name" value="Bact_Sigma-Reg"/>
</dbReference>
<comment type="caution">
    <text evidence="4">The sequence shown here is derived from an EMBL/GenBank/DDBJ whole genome shotgun (WGS) entry which is preliminary data.</text>
</comment>
<evidence type="ECO:0008006" key="6">
    <source>
        <dbReference type="Google" id="ProtNLM"/>
    </source>
</evidence>
<dbReference type="SMART" id="SM00331">
    <property type="entry name" value="PP2C_SIG"/>
    <property type="match status" value="1"/>
</dbReference>
<protein>
    <recommendedName>
        <fullName evidence="6">Serine phosphatase RsbU (Regulator of sigma subunit)</fullName>
    </recommendedName>
</protein>
<dbReference type="PANTHER" id="PTHR43156">
    <property type="entry name" value="STAGE II SPORULATION PROTEIN E-RELATED"/>
    <property type="match status" value="1"/>
</dbReference>
<dbReference type="InterPro" id="IPR029016">
    <property type="entry name" value="GAF-like_dom_sf"/>
</dbReference>
<organism evidence="4 5">
    <name type="scientific">Pseudonocardia xishanensis</name>
    <dbReference type="NCBI Taxonomy" id="630995"/>
    <lineage>
        <taxon>Bacteria</taxon>
        <taxon>Bacillati</taxon>
        <taxon>Actinomycetota</taxon>
        <taxon>Actinomycetes</taxon>
        <taxon>Pseudonocardiales</taxon>
        <taxon>Pseudonocardiaceae</taxon>
        <taxon>Pseudonocardia</taxon>
    </lineage>
</organism>
<proteinExistence type="predicted"/>
<dbReference type="SUPFAM" id="SSF81606">
    <property type="entry name" value="PP2C-like"/>
    <property type="match status" value="1"/>
</dbReference>
<name>A0ABP8S1E7_9PSEU</name>
<dbReference type="Pfam" id="PF01590">
    <property type="entry name" value="GAF"/>
    <property type="match status" value="1"/>
</dbReference>
<dbReference type="InterPro" id="IPR001932">
    <property type="entry name" value="PPM-type_phosphatase-like_dom"/>
</dbReference>
<dbReference type="SMART" id="SM00065">
    <property type="entry name" value="GAF"/>
    <property type="match status" value="1"/>
</dbReference>
<evidence type="ECO:0000313" key="4">
    <source>
        <dbReference type="EMBL" id="GAA4555193.1"/>
    </source>
</evidence>
<evidence type="ECO:0000259" key="3">
    <source>
        <dbReference type="SMART" id="SM00331"/>
    </source>
</evidence>
<feature type="domain" description="GAF" evidence="2">
    <location>
        <begin position="19"/>
        <end position="169"/>
    </location>
</feature>
<keyword evidence="1" id="KW-0378">Hydrolase</keyword>
<sequence>MASSDRVAAVRATRLLETGPEEAFNRLTRLGSAILGTPMVALTVVDDVRSFLKGAPDPAVICGPDGTYESPVKDAACHLVIDAGDVVAIRDTAADARTRDLPQIHDFAAASWVGVPVQDPDGVVVGNFCAMDGVPRDWTDAEVAALRDLALAAAGEIALRLAVLAADEQAAEAAALAEVLEQSLVPTAPPEVPGVAIGTRFHAGGSGVEVMGDFYDVIPTPTGFGVVIGDVCGRGALAARATAMARAAVRTAAHSEADPVRVLGTVNEVLHAWFAGRVSFVTCAYATFTGPTTGSAWRVRVASAGHPPGFVRRAAGHVEQLDAGGLVLGLLEAAPIAAQDLELVAGDSLVLHTDGISEAHRAGDDEQLDEAGVIAALGSAAPGADADRLAEILAAAAYTQAGDTASDDAGVVVVRIAVA</sequence>
<dbReference type="Proteomes" id="UP001501598">
    <property type="component" value="Unassembled WGS sequence"/>
</dbReference>
<dbReference type="SUPFAM" id="SSF55781">
    <property type="entry name" value="GAF domain-like"/>
    <property type="match status" value="1"/>
</dbReference>
<dbReference type="InterPro" id="IPR003018">
    <property type="entry name" value="GAF"/>
</dbReference>
<dbReference type="Gene3D" id="3.30.450.40">
    <property type="match status" value="1"/>
</dbReference>
<dbReference type="PANTHER" id="PTHR43156:SF2">
    <property type="entry name" value="STAGE II SPORULATION PROTEIN E"/>
    <property type="match status" value="1"/>
</dbReference>
<dbReference type="Gene3D" id="3.60.40.10">
    <property type="entry name" value="PPM-type phosphatase domain"/>
    <property type="match status" value="1"/>
</dbReference>
<feature type="domain" description="PPM-type phosphatase" evidence="3">
    <location>
        <begin position="195"/>
        <end position="416"/>
    </location>
</feature>
<keyword evidence="5" id="KW-1185">Reference proteome</keyword>
<evidence type="ECO:0000313" key="5">
    <source>
        <dbReference type="Proteomes" id="UP001501598"/>
    </source>
</evidence>
<gene>
    <name evidence="4" type="ORF">GCM10023175_54960</name>
</gene>
<evidence type="ECO:0000259" key="2">
    <source>
        <dbReference type="SMART" id="SM00065"/>
    </source>
</evidence>
<dbReference type="InterPro" id="IPR036457">
    <property type="entry name" value="PPM-type-like_dom_sf"/>
</dbReference>
<reference evidence="5" key="1">
    <citation type="journal article" date="2019" name="Int. J. Syst. Evol. Microbiol.">
        <title>The Global Catalogue of Microorganisms (GCM) 10K type strain sequencing project: providing services to taxonomists for standard genome sequencing and annotation.</title>
        <authorList>
            <consortium name="The Broad Institute Genomics Platform"/>
            <consortium name="The Broad Institute Genome Sequencing Center for Infectious Disease"/>
            <person name="Wu L."/>
            <person name="Ma J."/>
        </authorList>
    </citation>
    <scope>NUCLEOTIDE SEQUENCE [LARGE SCALE GENOMIC DNA]</scope>
    <source>
        <strain evidence="5">JCM 17906</strain>
    </source>
</reference>
<accession>A0ABP8S1E7</accession>